<evidence type="ECO:0000313" key="2">
    <source>
        <dbReference type="Proteomes" id="UP000032101"/>
    </source>
</evidence>
<dbReference type="AlphaFoldDB" id="A0A0D0NAU2"/>
<dbReference type="EMBL" id="JXNZ01000392">
    <property type="protein sequence ID" value="KIQ56491.1"/>
    <property type="molecule type" value="Genomic_DNA"/>
</dbReference>
<sequence length="39" mass="4421">MHYQTLLFDLDGTLTDPREGITRSIQFALSKLGIDEPDL</sequence>
<dbReference type="Gene3D" id="1.10.150.240">
    <property type="entry name" value="Putative phosphatase, domain 2"/>
    <property type="match status" value="1"/>
</dbReference>
<feature type="non-terminal residue" evidence="1">
    <location>
        <position position="39"/>
    </location>
</feature>
<reference evidence="1 2" key="1">
    <citation type="submission" date="2015-01" db="EMBL/GenBank/DDBJ databases">
        <title>Draft Genome Sequence of the Biocontrol and Plant Growth-Promoting Rhizobacteria (PGPR) Pseudomonas fluorescens UM270.</title>
        <authorList>
            <person name="Hernandez-Salmeron J.E."/>
            <person name="Santoyo G."/>
            <person name="Moreno-Hagelsieb G."/>
            <person name="Hernandez-Leon R."/>
        </authorList>
    </citation>
    <scope>NUCLEOTIDE SEQUENCE [LARGE SCALE GENOMIC DNA]</scope>
    <source>
        <strain evidence="1 2">UM270</strain>
    </source>
</reference>
<dbReference type="InterPro" id="IPR036412">
    <property type="entry name" value="HAD-like_sf"/>
</dbReference>
<proteinExistence type="predicted"/>
<dbReference type="GO" id="GO:0016787">
    <property type="term" value="F:hydrolase activity"/>
    <property type="evidence" value="ECO:0007669"/>
    <property type="project" value="UniProtKB-KW"/>
</dbReference>
<dbReference type="Proteomes" id="UP000032101">
    <property type="component" value="Unassembled WGS sequence"/>
</dbReference>
<keyword evidence="1" id="KW-0378">Hydrolase</keyword>
<comment type="caution">
    <text evidence="1">The sequence shown here is derived from an EMBL/GenBank/DDBJ whole genome shotgun (WGS) entry which is preliminary data.</text>
</comment>
<evidence type="ECO:0000313" key="1">
    <source>
        <dbReference type="EMBL" id="KIQ56491.1"/>
    </source>
</evidence>
<dbReference type="SUPFAM" id="SSF56784">
    <property type="entry name" value="HAD-like"/>
    <property type="match status" value="1"/>
</dbReference>
<name>A0A0D0NAU2_PSEFL</name>
<dbReference type="InterPro" id="IPR023198">
    <property type="entry name" value="PGP-like_dom2"/>
</dbReference>
<accession>A0A0D0NAU2</accession>
<organism evidence="1 2">
    <name type="scientific">Pseudomonas fluorescens</name>
    <dbReference type="NCBI Taxonomy" id="294"/>
    <lineage>
        <taxon>Bacteria</taxon>
        <taxon>Pseudomonadati</taxon>
        <taxon>Pseudomonadota</taxon>
        <taxon>Gammaproteobacteria</taxon>
        <taxon>Pseudomonadales</taxon>
        <taxon>Pseudomonadaceae</taxon>
        <taxon>Pseudomonas</taxon>
    </lineage>
</organism>
<gene>
    <name evidence="1" type="ORF">RL74_25765</name>
</gene>
<protein>
    <submittedName>
        <fullName evidence="1">HAD family hydrolase</fullName>
    </submittedName>
</protein>